<dbReference type="InterPro" id="IPR046081">
    <property type="entry name" value="DUF6099"/>
</dbReference>
<keyword evidence="2" id="KW-1185">Reference proteome</keyword>
<dbReference type="Proteomes" id="UP001501147">
    <property type="component" value="Unassembled WGS sequence"/>
</dbReference>
<name>A0ABP8ZSS4_9ACTN</name>
<evidence type="ECO:0000313" key="2">
    <source>
        <dbReference type="Proteomes" id="UP001501147"/>
    </source>
</evidence>
<protein>
    <submittedName>
        <fullName evidence="1">DUF6099 family protein</fullName>
    </submittedName>
</protein>
<sequence>MDALRLIGSSRQALERSTEVAEVIAEAWQIQALAHAVGGVIASGGPPDLRGEARALSETAARAGTPADHPAVRAAGLRAARLTGVADPAAVLTALLGLLGELGIVLVGVACATDDEGLYWQCIETMDIADESGDRVREMLRRLSVHQTAPPEAVRGRAGPR</sequence>
<dbReference type="EMBL" id="BAABJV010000001">
    <property type="protein sequence ID" value="GAA4765154.1"/>
    <property type="molecule type" value="Genomic_DNA"/>
</dbReference>
<evidence type="ECO:0000313" key="1">
    <source>
        <dbReference type="EMBL" id="GAA4765154.1"/>
    </source>
</evidence>
<gene>
    <name evidence="1" type="ORF">GCM10023329_08950</name>
</gene>
<accession>A0ABP8ZSS4</accession>
<dbReference type="RefSeq" id="WP_345609561.1">
    <property type="nucleotide sequence ID" value="NZ_BAABJV010000001.1"/>
</dbReference>
<proteinExistence type="predicted"/>
<comment type="caution">
    <text evidence="1">The sequence shown here is derived from an EMBL/GenBank/DDBJ whole genome shotgun (WGS) entry which is preliminary data.</text>
</comment>
<organism evidence="1 2">
    <name type="scientific">Streptomyces sanyensis</name>
    <dbReference type="NCBI Taxonomy" id="568869"/>
    <lineage>
        <taxon>Bacteria</taxon>
        <taxon>Bacillati</taxon>
        <taxon>Actinomycetota</taxon>
        <taxon>Actinomycetes</taxon>
        <taxon>Kitasatosporales</taxon>
        <taxon>Streptomycetaceae</taxon>
        <taxon>Streptomyces</taxon>
    </lineage>
</organism>
<dbReference type="Pfam" id="PF19594">
    <property type="entry name" value="DUF6099"/>
    <property type="match status" value="1"/>
</dbReference>
<reference evidence="2" key="1">
    <citation type="journal article" date="2019" name="Int. J. Syst. Evol. Microbiol.">
        <title>The Global Catalogue of Microorganisms (GCM) 10K type strain sequencing project: providing services to taxonomists for standard genome sequencing and annotation.</title>
        <authorList>
            <consortium name="The Broad Institute Genomics Platform"/>
            <consortium name="The Broad Institute Genome Sequencing Center for Infectious Disease"/>
            <person name="Wu L."/>
            <person name="Ma J."/>
        </authorList>
    </citation>
    <scope>NUCLEOTIDE SEQUENCE [LARGE SCALE GENOMIC DNA]</scope>
    <source>
        <strain evidence="2">JCM 18324</strain>
    </source>
</reference>